<dbReference type="Proteomes" id="UP000177458">
    <property type="component" value="Unassembled WGS sequence"/>
</dbReference>
<accession>A0A1F4USW3</accession>
<feature type="transmembrane region" description="Helical" evidence="1">
    <location>
        <begin position="12"/>
        <end position="29"/>
    </location>
</feature>
<evidence type="ECO:0000313" key="3">
    <source>
        <dbReference type="Proteomes" id="UP000177458"/>
    </source>
</evidence>
<proteinExistence type="predicted"/>
<evidence type="ECO:0000313" key="2">
    <source>
        <dbReference type="EMBL" id="OGC48038.1"/>
    </source>
</evidence>
<gene>
    <name evidence="2" type="ORF">A3A69_02575</name>
</gene>
<keyword evidence="1" id="KW-1133">Transmembrane helix</keyword>
<keyword evidence="1" id="KW-0812">Transmembrane</keyword>
<evidence type="ECO:0000256" key="1">
    <source>
        <dbReference type="SAM" id="Phobius"/>
    </source>
</evidence>
<dbReference type="AlphaFoldDB" id="A0A1F4USW3"/>
<reference evidence="2 3" key="1">
    <citation type="journal article" date="2016" name="Nat. Commun.">
        <title>Thousands of microbial genomes shed light on interconnected biogeochemical processes in an aquifer system.</title>
        <authorList>
            <person name="Anantharaman K."/>
            <person name="Brown C.T."/>
            <person name="Hug L.A."/>
            <person name="Sharon I."/>
            <person name="Castelle C.J."/>
            <person name="Probst A.J."/>
            <person name="Thomas B.C."/>
            <person name="Singh A."/>
            <person name="Wilkins M.J."/>
            <person name="Karaoz U."/>
            <person name="Brodie E.L."/>
            <person name="Williams K.H."/>
            <person name="Hubbard S.S."/>
            <person name="Banfield J.F."/>
        </authorList>
    </citation>
    <scope>NUCLEOTIDE SEQUENCE [LARGE SCALE GENOMIC DNA]</scope>
</reference>
<dbReference type="EMBL" id="MEVF01000051">
    <property type="protein sequence ID" value="OGC48038.1"/>
    <property type="molecule type" value="Genomic_DNA"/>
</dbReference>
<sequence length="67" mass="6885">MLQVWGEVTTVGLVMMPIGVILVVAAAVVETFSSKKRADRVGYMGIGLMVGGLVVALIAAIISALTP</sequence>
<name>A0A1F4USW3_UNCKA</name>
<keyword evidence="1" id="KW-0472">Membrane</keyword>
<protein>
    <submittedName>
        <fullName evidence="2">Uncharacterized protein</fullName>
    </submittedName>
</protein>
<comment type="caution">
    <text evidence="2">The sequence shown here is derived from an EMBL/GenBank/DDBJ whole genome shotgun (WGS) entry which is preliminary data.</text>
</comment>
<feature type="transmembrane region" description="Helical" evidence="1">
    <location>
        <begin position="41"/>
        <end position="65"/>
    </location>
</feature>
<organism evidence="2 3">
    <name type="scientific">candidate division WWE3 bacterium RIFCSPLOWO2_01_FULL_37_15</name>
    <dbReference type="NCBI Taxonomy" id="1802622"/>
    <lineage>
        <taxon>Bacteria</taxon>
        <taxon>Katanobacteria</taxon>
    </lineage>
</organism>